<dbReference type="PANTHER" id="PTHR34807:SF6">
    <property type="entry name" value="MYB-CC TYPE TRANSCRIPTION FACTOR LHEQLE-CONTAINING DOMAIN-CONTAINING PROTEIN"/>
    <property type="match status" value="1"/>
</dbReference>
<dbReference type="Proteomes" id="UP001632038">
    <property type="component" value="Unassembled WGS sequence"/>
</dbReference>
<evidence type="ECO:0000313" key="1">
    <source>
        <dbReference type="EMBL" id="KAL3650929.1"/>
    </source>
</evidence>
<dbReference type="PANTHER" id="PTHR34807">
    <property type="entry name" value="OS08G0270800 PROTEIN"/>
    <property type="match status" value="1"/>
</dbReference>
<dbReference type="EMBL" id="JAVIJP010000007">
    <property type="protein sequence ID" value="KAL3650929.1"/>
    <property type="molecule type" value="Genomic_DNA"/>
</dbReference>
<comment type="caution">
    <text evidence="1">The sequence shown here is derived from an EMBL/GenBank/DDBJ whole genome shotgun (WGS) entry which is preliminary data.</text>
</comment>
<proteinExistence type="predicted"/>
<protein>
    <submittedName>
        <fullName evidence="1">Uncharacterized protein</fullName>
    </submittedName>
</protein>
<organism evidence="1 2">
    <name type="scientific">Castilleja foliolosa</name>
    <dbReference type="NCBI Taxonomy" id="1961234"/>
    <lineage>
        <taxon>Eukaryota</taxon>
        <taxon>Viridiplantae</taxon>
        <taxon>Streptophyta</taxon>
        <taxon>Embryophyta</taxon>
        <taxon>Tracheophyta</taxon>
        <taxon>Spermatophyta</taxon>
        <taxon>Magnoliopsida</taxon>
        <taxon>eudicotyledons</taxon>
        <taxon>Gunneridae</taxon>
        <taxon>Pentapetalae</taxon>
        <taxon>asterids</taxon>
        <taxon>lamiids</taxon>
        <taxon>Lamiales</taxon>
        <taxon>Orobanchaceae</taxon>
        <taxon>Pedicularideae</taxon>
        <taxon>Castillejinae</taxon>
        <taxon>Castilleja</taxon>
    </lineage>
</organism>
<sequence>MDVVNKKAKRGSVNFSQFNKFDDEAKSKLKYQTLLEEHLELQKEFVSRKKKLQAAKEKKETILAEVRFLRRRLKSLSKSRVPKLDLERNVLQGEQNHSISDGTPQNLDQIFNINVKNDMAEGNVQVHVNDVRFSKKLKNRLIVDKSVGKQKIRWPDQVSLKS</sequence>
<evidence type="ECO:0000313" key="2">
    <source>
        <dbReference type="Proteomes" id="UP001632038"/>
    </source>
</evidence>
<gene>
    <name evidence="1" type="ORF">CASFOL_007332</name>
</gene>
<name>A0ABD3ED35_9LAMI</name>
<reference evidence="2" key="1">
    <citation type="journal article" date="2024" name="IScience">
        <title>Strigolactones Initiate the Formation of Haustorium-like Structures in Castilleja.</title>
        <authorList>
            <person name="Buerger M."/>
            <person name="Peterson D."/>
            <person name="Chory J."/>
        </authorList>
    </citation>
    <scope>NUCLEOTIDE SEQUENCE [LARGE SCALE GENOMIC DNA]</scope>
</reference>
<dbReference type="AlphaFoldDB" id="A0ABD3ED35"/>
<keyword evidence="2" id="KW-1185">Reference proteome</keyword>
<accession>A0ABD3ED35</accession>